<organism evidence="1 2">
    <name type="scientific">Asparagus officinalis</name>
    <name type="common">Garden asparagus</name>
    <dbReference type="NCBI Taxonomy" id="4686"/>
    <lineage>
        <taxon>Eukaryota</taxon>
        <taxon>Viridiplantae</taxon>
        <taxon>Streptophyta</taxon>
        <taxon>Embryophyta</taxon>
        <taxon>Tracheophyta</taxon>
        <taxon>Spermatophyta</taxon>
        <taxon>Magnoliopsida</taxon>
        <taxon>Liliopsida</taxon>
        <taxon>Asparagales</taxon>
        <taxon>Asparagaceae</taxon>
        <taxon>Asparagoideae</taxon>
        <taxon>Asparagus</taxon>
    </lineage>
</organism>
<evidence type="ECO:0000313" key="2">
    <source>
        <dbReference type="Proteomes" id="UP000243459"/>
    </source>
</evidence>
<reference evidence="2" key="1">
    <citation type="journal article" date="2017" name="Nat. Commun.">
        <title>The asparagus genome sheds light on the origin and evolution of a young Y chromosome.</title>
        <authorList>
            <person name="Harkess A."/>
            <person name="Zhou J."/>
            <person name="Xu C."/>
            <person name="Bowers J.E."/>
            <person name="Van der Hulst R."/>
            <person name="Ayyampalayam S."/>
            <person name="Mercati F."/>
            <person name="Riccardi P."/>
            <person name="McKain M.R."/>
            <person name="Kakrana A."/>
            <person name="Tang H."/>
            <person name="Ray J."/>
            <person name="Groenendijk J."/>
            <person name="Arikit S."/>
            <person name="Mathioni S.M."/>
            <person name="Nakano M."/>
            <person name="Shan H."/>
            <person name="Telgmann-Rauber A."/>
            <person name="Kanno A."/>
            <person name="Yue Z."/>
            <person name="Chen H."/>
            <person name="Li W."/>
            <person name="Chen Y."/>
            <person name="Xu X."/>
            <person name="Zhang Y."/>
            <person name="Luo S."/>
            <person name="Chen H."/>
            <person name="Gao J."/>
            <person name="Mao Z."/>
            <person name="Pires J.C."/>
            <person name="Luo M."/>
            <person name="Kudrna D."/>
            <person name="Wing R.A."/>
            <person name="Meyers B.C."/>
            <person name="Yi K."/>
            <person name="Kong H."/>
            <person name="Lavrijsen P."/>
            <person name="Sunseri F."/>
            <person name="Falavigna A."/>
            <person name="Ye Y."/>
            <person name="Leebens-Mack J.H."/>
            <person name="Chen G."/>
        </authorList>
    </citation>
    <scope>NUCLEOTIDE SEQUENCE [LARGE SCALE GENOMIC DNA]</scope>
    <source>
        <strain evidence="2">cv. DH0086</strain>
    </source>
</reference>
<dbReference type="Proteomes" id="UP000243459">
    <property type="component" value="Chromosome 7"/>
</dbReference>
<proteinExistence type="predicted"/>
<dbReference type="Gramene" id="ONK65541">
    <property type="protein sequence ID" value="ONK65541"/>
    <property type="gene ID" value="A4U43_C07F38160"/>
</dbReference>
<name>A0A5P1ELW2_ASPOF</name>
<dbReference type="EMBL" id="CM007387">
    <property type="protein sequence ID" value="ONK65541.1"/>
    <property type="molecule type" value="Genomic_DNA"/>
</dbReference>
<accession>A0A5P1ELW2</accession>
<sequence length="106" mass="12174">MISSVEYALRLRRWRKGSSEAGNEFLWQPVYLPDLDIPIRRIYYQKFVLGEDQRGGGGQILPFWAPEACVLAHAAGSAISECLFEMMGRVMGNAWEPKLDYEIRCF</sequence>
<protein>
    <submittedName>
        <fullName evidence="1">Uncharacterized protein</fullName>
    </submittedName>
</protein>
<keyword evidence="2" id="KW-1185">Reference proteome</keyword>
<gene>
    <name evidence="1" type="ORF">A4U43_C07F38160</name>
</gene>
<evidence type="ECO:0000313" key="1">
    <source>
        <dbReference type="EMBL" id="ONK65541.1"/>
    </source>
</evidence>
<dbReference type="AlphaFoldDB" id="A0A5P1ELW2"/>